<dbReference type="AlphaFoldDB" id="A0A6N7J2G7"/>
<dbReference type="SUPFAM" id="SSF54001">
    <property type="entry name" value="Cysteine proteinases"/>
    <property type="match status" value="1"/>
</dbReference>
<dbReference type="Pfam" id="PF00877">
    <property type="entry name" value="NLPC_P60"/>
    <property type="match status" value="1"/>
</dbReference>
<evidence type="ECO:0000256" key="3">
    <source>
        <dbReference type="ARBA" id="ARBA00022801"/>
    </source>
</evidence>
<keyword evidence="2" id="KW-0645">Protease</keyword>
<evidence type="ECO:0000259" key="6">
    <source>
        <dbReference type="SMART" id="SM00635"/>
    </source>
</evidence>
<keyword evidence="8" id="KW-1185">Reference proteome</keyword>
<protein>
    <recommendedName>
        <fullName evidence="6">BIG2 domain-containing protein</fullName>
    </recommendedName>
</protein>
<feature type="domain" description="BIG2" evidence="6">
    <location>
        <begin position="138"/>
        <end position="214"/>
    </location>
</feature>
<dbReference type="InterPro" id="IPR000064">
    <property type="entry name" value="NLP_P60_dom"/>
</dbReference>
<accession>A0A6N7J2G7</accession>
<keyword evidence="3" id="KW-0378">Hydrolase</keyword>
<evidence type="ECO:0000256" key="5">
    <source>
        <dbReference type="SAM" id="SignalP"/>
    </source>
</evidence>
<evidence type="ECO:0000313" key="8">
    <source>
        <dbReference type="Proteomes" id="UP000460257"/>
    </source>
</evidence>
<evidence type="ECO:0000256" key="2">
    <source>
        <dbReference type="ARBA" id="ARBA00022670"/>
    </source>
</evidence>
<dbReference type="InterPro" id="IPR003343">
    <property type="entry name" value="Big_2"/>
</dbReference>
<organism evidence="7 8">
    <name type="scientific">Candidatus Weimeria bifida</name>
    <dbReference type="NCBI Taxonomy" id="2599074"/>
    <lineage>
        <taxon>Bacteria</taxon>
        <taxon>Bacillati</taxon>
        <taxon>Bacillota</taxon>
        <taxon>Clostridia</taxon>
        <taxon>Lachnospirales</taxon>
        <taxon>Lachnospiraceae</taxon>
        <taxon>Candidatus Weimeria</taxon>
    </lineage>
</organism>
<keyword evidence="5" id="KW-0732">Signal</keyword>
<comment type="similarity">
    <text evidence="1">Belongs to the peptidase C40 family.</text>
</comment>
<keyword evidence="4" id="KW-0788">Thiol protease</keyword>
<dbReference type="SUPFAM" id="SSF49373">
    <property type="entry name" value="Invasin/intimin cell-adhesion fragments"/>
    <property type="match status" value="1"/>
</dbReference>
<gene>
    <name evidence="7" type="ORF">FRC54_07710</name>
</gene>
<evidence type="ECO:0000256" key="4">
    <source>
        <dbReference type="ARBA" id="ARBA00022807"/>
    </source>
</evidence>
<feature type="chain" id="PRO_5026898803" description="BIG2 domain-containing protein" evidence="5">
    <location>
        <begin position="28"/>
        <end position="375"/>
    </location>
</feature>
<comment type="caution">
    <text evidence="7">The sequence shown here is derived from an EMBL/GenBank/DDBJ whole genome shotgun (WGS) entry which is preliminary data.</text>
</comment>
<feature type="signal peptide" evidence="5">
    <location>
        <begin position="1"/>
        <end position="27"/>
    </location>
</feature>
<name>A0A6N7J2G7_9FIRM</name>
<dbReference type="GO" id="GO:0008234">
    <property type="term" value="F:cysteine-type peptidase activity"/>
    <property type="evidence" value="ECO:0007669"/>
    <property type="project" value="UniProtKB-KW"/>
</dbReference>
<evidence type="ECO:0000313" key="7">
    <source>
        <dbReference type="EMBL" id="MQN01790.1"/>
    </source>
</evidence>
<dbReference type="SMART" id="SM00635">
    <property type="entry name" value="BID_2"/>
    <property type="match status" value="1"/>
</dbReference>
<dbReference type="Gene3D" id="2.60.40.1080">
    <property type="match status" value="1"/>
</dbReference>
<dbReference type="InterPro" id="IPR008964">
    <property type="entry name" value="Invasin/intimin_cell_adhesion"/>
</dbReference>
<proteinExistence type="inferred from homology"/>
<dbReference type="Proteomes" id="UP000460257">
    <property type="component" value="Unassembled WGS sequence"/>
</dbReference>
<dbReference type="Gene3D" id="3.90.1720.10">
    <property type="entry name" value="endopeptidase domain like (from Nostoc punctiforme)"/>
    <property type="match status" value="1"/>
</dbReference>
<sequence>MKPIRIFTVLLSSAMLLTAVPAVTARADEPSQTSASGDVPVEPQVDYSKITLEKTSFTFLASNSYLGYDSVNGSTVLKGVPDGVSLDDIDLDYSNTGKKISVYDVYIENNKLCFEASGTGTTTVNVTIGTKKLSFKLTIMGLSLSKRSYMLVKGKSTTVKLKLSGSKSKKGIKITYKSLSPKIASVSKTGKVKAKKTGTAVIKVTAKYGKTTCRYGTAVNVTTPLRYAVYKWDRNYSNKNRYSQKNRMKKGYYDCSSLVWRAYRSRGIRMLYKKYAPTAAGLAEYLVKKHKKVASASYKNFQARKFQVGDLLFETGANNRRYKGIYHVEMFAGYTFDSFNSKGKPVLGLNFANKATGGDDNAYYGVSQKNFLCRP</sequence>
<dbReference type="Pfam" id="PF02368">
    <property type="entry name" value="Big_2"/>
    <property type="match status" value="1"/>
</dbReference>
<dbReference type="InterPro" id="IPR038765">
    <property type="entry name" value="Papain-like_cys_pep_sf"/>
</dbReference>
<dbReference type="EMBL" id="VOGC01000006">
    <property type="protein sequence ID" value="MQN01790.1"/>
    <property type="molecule type" value="Genomic_DNA"/>
</dbReference>
<reference evidence="7" key="1">
    <citation type="journal article" date="2020" name="Appl. Environ. Microbiol.">
        <title>Medium-Chain Fatty Acid Synthesis by 'Candidatus Weimeria bifida' gen. nov., sp. nov., and 'Candidatus Pseudoramibacter fermentans' sp. nov.</title>
        <authorList>
            <person name="Scarborough M.J."/>
            <person name="Myers K.S."/>
            <person name="Donohue T.J."/>
            <person name="Noguera D.R."/>
        </authorList>
    </citation>
    <scope>NUCLEOTIDE SEQUENCE</scope>
    <source>
        <strain evidence="7">LCO1.1</strain>
    </source>
</reference>
<evidence type="ECO:0000256" key="1">
    <source>
        <dbReference type="ARBA" id="ARBA00007074"/>
    </source>
</evidence>
<dbReference type="GO" id="GO:0006508">
    <property type="term" value="P:proteolysis"/>
    <property type="evidence" value="ECO:0007669"/>
    <property type="project" value="UniProtKB-KW"/>
</dbReference>